<dbReference type="SUPFAM" id="SSF53335">
    <property type="entry name" value="S-adenosyl-L-methionine-dependent methyltransferases"/>
    <property type="match status" value="1"/>
</dbReference>
<dbReference type="PROSITE" id="PS51585">
    <property type="entry name" value="SAM_MT_TPMT"/>
    <property type="match status" value="1"/>
</dbReference>
<evidence type="ECO:0000313" key="5">
    <source>
        <dbReference type="Proteomes" id="UP001158576"/>
    </source>
</evidence>
<dbReference type="PANTHER" id="PTHR10259">
    <property type="entry name" value="THIOPURINE S-METHYLTRANSFERASE"/>
    <property type="match status" value="1"/>
</dbReference>
<dbReference type="InterPro" id="IPR029063">
    <property type="entry name" value="SAM-dependent_MTases_sf"/>
</dbReference>
<dbReference type="PANTHER" id="PTHR10259:SF11">
    <property type="entry name" value="THIOPURINE S-METHYLTRANSFERASE"/>
    <property type="match status" value="1"/>
</dbReference>
<sequence>MSGVDMKLDDWNQRWVDKRTGWHKSEVNPTLEKYFPTDAKPDTFFPLCGKTLDMIWVAEKGCKVRGAEFSQLAIDQFFEENSIENKEENGFRQSTSKSLDIGLKQGDFFEFPEGEKFALIFDRGSMVAVNPSDREKYAEKIKKLLRSDGKVLLSAISRDEEHLKNGPPFHLTLEDVKNAYEKIGMKVNLLGTYEDRSSLERLGLITINEIEITF</sequence>
<dbReference type="InterPro" id="IPR008854">
    <property type="entry name" value="TPMT"/>
</dbReference>
<organism evidence="4 5">
    <name type="scientific">Oikopleura dioica</name>
    <name type="common">Tunicate</name>
    <dbReference type="NCBI Taxonomy" id="34765"/>
    <lineage>
        <taxon>Eukaryota</taxon>
        <taxon>Metazoa</taxon>
        <taxon>Chordata</taxon>
        <taxon>Tunicata</taxon>
        <taxon>Appendicularia</taxon>
        <taxon>Copelata</taxon>
        <taxon>Oikopleuridae</taxon>
        <taxon>Oikopleura</taxon>
    </lineage>
</organism>
<evidence type="ECO:0000256" key="1">
    <source>
        <dbReference type="ARBA" id="ARBA00022603"/>
    </source>
</evidence>
<dbReference type="EMBL" id="OU015569">
    <property type="protein sequence ID" value="CAG5100208.1"/>
    <property type="molecule type" value="Genomic_DNA"/>
</dbReference>
<dbReference type="Pfam" id="PF05724">
    <property type="entry name" value="TPMT"/>
    <property type="match status" value="1"/>
</dbReference>
<dbReference type="Gene3D" id="3.40.50.150">
    <property type="entry name" value="Vaccinia Virus protein VP39"/>
    <property type="match status" value="1"/>
</dbReference>
<accession>A0ABN7SLD5</accession>
<reference evidence="4 5" key="1">
    <citation type="submission" date="2021-04" db="EMBL/GenBank/DDBJ databases">
        <authorList>
            <person name="Bliznina A."/>
        </authorList>
    </citation>
    <scope>NUCLEOTIDE SEQUENCE [LARGE SCALE GENOMIC DNA]</scope>
</reference>
<evidence type="ECO:0000313" key="4">
    <source>
        <dbReference type="EMBL" id="CAG5100208.1"/>
    </source>
</evidence>
<keyword evidence="3" id="KW-0949">S-adenosyl-L-methionine</keyword>
<name>A0ABN7SLD5_OIKDI</name>
<keyword evidence="5" id="KW-1185">Reference proteome</keyword>
<protein>
    <submittedName>
        <fullName evidence="4">Oidioi.mRNA.OKI2018_I69.XSR.g16893.t1.cds</fullName>
    </submittedName>
</protein>
<keyword evidence="2" id="KW-0808">Transferase</keyword>
<gene>
    <name evidence="4" type="ORF">OKIOD_LOCUS8451</name>
</gene>
<dbReference type="Proteomes" id="UP001158576">
    <property type="component" value="Chromosome XSR"/>
</dbReference>
<proteinExistence type="predicted"/>
<keyword evidence="1" id="KW-0489">Methyltransferase</keyword>
<evidence type="ECO:0000256" key="3">
    <source>
        <dbReference type="ARBA" id="ARBA00022691"/>
    </source>
</evidence>
<evidence type="ECO:0000256" key="2">
    <source>
        <dbReference type="ARBA" id="ARBA00022679"/>
    </source>
</evidence>